<dbReference type="Pfam" id="PF01035">
    <property type="entry name" value="DNA_binding_1"/>
    <property type="match status" value="1"/>
</dbReference>
<dbReference type="EC" id="2.1.1.63" evidence="3"/>
<dbReference type="AlphaFoldDB" id="A0A7W9IGX4"/>
<dbReference type="InterPro" id="IPR036631">
    <property type="entry name" value="MGMT_N_sf"/>
</dbReference>
<dbReference type="InterPro" id="IPR014048">
    <property type="entry name" value="MethylDNA_cys_MeTrfase_DNA-bd"/>
</dbReference>
<evidence type="ECO:0000256" key="2">
    <source>
        <dbReference type="ARBA" id="ARBA00008711"/>
    </source>
</evidence>
<keyword evidence="12" id="KW-1185">Reference proteome</keyword>
<evidence type="ECO:0000256" key="7">
    <source>
        <dbReference type="ARBA" id="ARBA00023204"/>
    </source>
</evidence>
<dbReference type="PROSITE" id="PS00374">
    <property type="entry name" value="MGMT"/>
    <property type="match status" value="1"/>
</dbReference>
<feature type="domain" description="Methylguanine DNA methyltransferase ribonuclease-like" evidence="10">
    <location>
        <begin position="27"/>
        <end position="100"/>
    </location>
</feature>
<dbReference type="Gene3D" id="3.30.160.70">
    <property type="entry name" value="Methylated DNA-protein cysteine methyltransferase domain"/>
    <property type="match status" value="1"/>
</dbReference>
<evidence type="ECO:0000256" key="1">
    <source>
        <dbReference type="ARBA" id="ARBA00001286"/>
    </source>
</evidence>
<comment type="caution">
    <text evidence="11">The sequence shown here is derived from an EMBL/GenBank/DDBJ whole genome shotgun (WGS) entry which is preliminary data.</text>
</comment>
<organism evidence="11 12">
    <name type="scientific">Streptosporangium becharense</name>
    <dbReference type="NCBI Taxonomy" id="1816182"/>
    <lineage>
        <taxon>Bacteria</taxon>
        <taxon>Bacillati</taxon>
        <taxon>Actinomycetota</taxon>
        <taxon>Actinomycetes</taxon>
        <taxon>Streptosporangiales</taxon>
        <taxon>Streptosporangiaceae</taxon>
        <taxon>Streptosporangium</taxon>
    </lineage>
</organism>
<comment type="catalytic activity">
    <reaction evidence="8">
        <text>a 6-O-methyl-2'-deoxyguanosine in DNA + L-cysteinyl-[protein] = S-methyl-L-cysteinyl-[protein] + a 2'-deoxyguanosine in DNA</text>
        <dbReference type="Rhea" id="RHEA:24000"/>
        <dbReference type="Rhea" id="RHEA-COMP:10131"/>
        <dbReference type="Rhea" id="RHEA-COMP:10132"/>
        <dbReference type="Rhea" id="RHEA-COMP:11367"/>
        <dbReference type="Rhea" id="RHEA-COMP:11368"/>
        <dbReference type="ChEBI" id="CHEBI:29950"/>
        <dbReference type="ChEBI" id="CHEBI:82612"/>
        <dbReference type="ChEBI" id="CHEBI:85445"/>
        <dbReference type="ChEBI" id="CHEBI:85448"/>
        <dbReference type="EC" id="2.1.1.63"/>
    </reaction>
</comment>
<evidence type="ECO:0000256" key="5">
    <source>
        <dbReference type="ARBA" id="ARBA00022679"/>
    </source>
</evidence>
<dbReference type="RefSeq" id="WP_184537166.1">
    <property type="nucleotide sequence ID" value="NZ_JACHMP010000001.1"/>
</dbReference>
<dbReference type="InterPro" id="IPR036388">
    <property type="entry name" value="WH-like_DNA-bd_sf"/>
</dbReference>
<dbReference type="NCBIfam" id="TIGR00589">
    <property type="entry name" value="ogt"/>
    <property type="match status" value="1"/>
</dbReference>
<proteinExistence type="inferred from homology"/>
<evidence type="ECO:0000256" key="4">
    <source>
        <dbReference type="ARBA" id="ARBA00022603"/>
    </source>
</evidence>
<dbReference type="SUPFAM" id="SSF46767">
    <property type="entry name" value="Methylated DNA-protein cysteine methyltransferase, C-terminal domain"/>
    <property type="match status" value="1"/>
</dbReference>
<dbReference type="FunFam" id="1.10.10.10:FF:000214">
    <property type="entry name" value="Methylated-DNA--protein-cysteine methyltransferase"/>
    <property type="match status" value="1"/>
</dbReference>
<keyword evidence="5 11" id="KW-0808">Transferase</keyword>
<reference evidence="11 12" key="1">
    <citation type="submission" date="2020-08" db="EMBL/GenBank/DDBJ databases">
        <title>Sequencing the genomes of 1000 actinobacteria strains.</title>
        <authorList>
            <person name="Klenk H.-P."/>
        </authorList>
    </citation>
    <scope>NUCLEOTIDE SEQUENCE [LARGE SCALE GENOMIC DNA]</scope>
    <source>
        <strain evidence="11 12">DSM 46887</strain>
    </source>
</reference>
<sequence length="195" mass="21035">MSSGDIDALLRVTSPDYIGTSHPEIAFGTLDGPVGRLTLAVTARGVVACSYEDENVVFERISKEVGTFIGPDARRLDPVRRELDAYFSARLRAFTTPVDLRLTTQFARTVLQMMLSVPYGTVTTYREIAERIGRPRALRAVGNALASNPVCVIVPCHRVVESDAVLGGYAGGAAAKERLLRIESTGARRRPSAGA</sequence>
<gene>
    <name evidence="11" type="ORF">F4562_003252</name>
</gene>
<dbReference type="GO" id="GO:0006281">
    <property type="term" value="P:DNA repair"/>
    <property type="evidence" value="ECO:0007669"/>
    <property type="project" value="UniProtKB-KW"/>
</dbReference>
<dbReference type="GO" id="GO:0003908">
    <property type="term" value="F:methylated-DNA-[protein]-cysteine S-methyltransferase activity"/>
    <property type="evidence" value="ECO:0007669"/>
    <property type="project" value="UniProtKB-EC"/>
</dbReference>
<dbReference type="CDD" id="cd06445">
    <property type="entry name" value="ATase"/>
    <property type="match status" value="1"/>
</dbReference>
<evidence type="ECO:0000259" key="10">
    <source>
        <dbReference type="Pfam" id="PF02870"/>
    </source>
</evidence>
<keyword evidence="4 11" id="KW-0489">Methyltransferase</keyword>
<feature type="domain" description="Methylated-DNA-[protein]-cysteine S-methyltransferase DNA binding" evidence="9">
    <location>
        <begin position="105"/>
        <end position="184"/>
    </location>
</feature>
<dbReference type="Gene3D" id="1.10.10.10">
    <property type="entry name" value="Winged helix-like DNA-binding domain superfamily/Winged helix DNA-binding domain"/>
    <property type="match status" value="1"/>
</dbReference>
<evidence type="ECO:0000313" key="11">
    <source>
        <dbReference type="EMBL" id="MBB5820190.1"/>
    </source>
</evidence>
<accession>A0A7W9IGX4</accession>
<dbReference type="EMBL" id="JACHMP010000001">
    <property type="protein sequence ID" value="MBB5820190.1"/>
    <property type="molecule type" value="Genomic_DNA"/>
</dbReference>
<protein>
    <recommendedName>
        <fullName evidence="3">methylated-DNA--[protein]-cysteine S-methyltransferase</fullName>
        <ecNumber evidence="3">2.1.1.63</ecNumber>
    </recommendedName>
</protein>
<evidence type="ECO:0000313" key="12">
    <source>
        <dbReference type="Proteomes" id="UP000540685"/>
    </source>
</evidence>
<dbReference type="InterPro" id="IPR036217">
    <property type="entry name" value="MethylDNA_cys_MeTrfase_DNAb"/>
</dbReference>
<dbReference type="PANTHER" id="PTHR10815">
    <property type="entry name" value="METHYLATED-DNA--PROTEIN-CYSTEINE METHYLTRANSFERASE"/>
    <property type="match status" value="1"/>
</dbReference>
<evidence type="ECO:0000256" key="8">
    <source>
        <dbReference type="ARBA" id="ARBA00049348"/>
    </source>
</evidence>
<evidence type="ECO:0000256" key="6">
    <source>
        <dbReference type="ARBA" id="ARBA00022763"/>
    </source>
</evidence>
<keyword evidence="7" id="KW-0234">DNA repair</keyword>
<dbReference type="PANTHER" id="PTHR10815:SF5">
    <property type="entry name" value="METHYLATED-DNA--PROTEIN-CYSTEINE METHYLTRANSFERASE"/>
    <property type="match status" value="1"/>
</dbReference>
<comment type="similarity">
    <text evidence="2">Belongs to the MGMT family.</text>
</comment>
<dbReference type="Proteomes" id="UP000540685">
    <property type="component" value="Unassembled WGS sequence"/>
</dbReference>
<keyword evidence="6" id="KW-0227">DNA damage</keyword>
<dbReference type="InterPro" id="IPR001497">
    <property type="entry name" value="MethylDNA_cys_MeTrfase_AS"/>
</dbReference>
<evidence type="ECO:0000259" key="9">
    <source>
        <dbReference type="Pfam" id="PF01035"/>
    </source>
</evidence>
<comment type="catalytic activity">
    <reaction evidence="1">
        <text>a 4-O-methyl-thymidine in DNA + L-cysteinyl-[protein] = a thymidine in DNA + S-methyl-L-cysteinyl-[protein]</text>
        <dbReference type="Rhea" id="RHEA:53428"/>
        <dbReference type="Rhea" id="RHEA-COMP:10131"/>
        <dbReference type="Rhea" id="RHEA-COMP:10132"/>
        <dbReference type="Rhea" id="RHEA-COMP:13555"/>
        <dbReference type="Rhea" id="RHEA-COMP:13556"/>
        <dbReference type="ChEBI" id="CHEBI:29950"/>
        <dbReference type="ChEBI" id="CHEBI:82612"/>
        <dbReference type="ChEBI" id="CHEBI:137386"/>
        <dbReference type="ChEBI" id="CHEBI:137387"/>
        <dbReference type="EC" id="2.1.1.63"/>
    </reaction>
</comment>
<name>A0A7W9IGX4_9ACTN</name>
<dbReference type="Pfam" id="PF02870">
    <property type="entry name" value="Methyltransf_1N"/>
    <property type="match status" value="1"/>
</dbReference>
<dbReference type="GO" id="GO:0032259">
    <property type="term" value="P:methylation"/>
    <property type="evidence" value="ECO:0007669"/>
    <property type="project" value="UniProtKB-KW"/>
</dbReference>
<evidence type="ECO:0000256" key="3">
    <source>
        <dbReference type="ARBA" id="ARBA00011918"/>
    </source>
</evidence>
<dbReference type="InterPro" id="IPR008332">
    <property type="entry name" value="MethylG_MeTrfase_N"/>
</dbReference>
<dbReference type="SUPFAM" id="SSF53155">
    <property type="entry name" value="Methylated DNA-protein cysteine methyltransferase domain"/>
    <property type="match status" value="1"/>
</dbReference>